<feature type="region of interest" description="Disordered" evidence="1">
    <location>
        <begin position="86"/>
        <end position="123"/>
    </location>
</feature>
<evidence type="ECO:0000313" key="3">
    <source>
        <dbReference type="Proteomes" id="UP000887567"/>
    </source>
</evidence>
<dbReference type="KEGG" id="epa:110240482"/>
<proteinExistence type="predicted"/>
<dbReference type="GeneID" id="110240482"/>
<evidence type="ECO:0000313" key="2">
    <source>
        <dbReference type="EnsemblMetazoa" id="XP_020901956.1"/>
    </source>
</evidence>
<keyword evidence="3" id="KW-1185">Reference proteome</keyword>
<dbReference type="OrthoDB" id="5980809at2759"/>
<dbReference type="Proteomes" id="UP000887567">
    <property type="component" value="Unplaced"/>
</dbReference>
<evidence type="ECO:0000256" key="1">
    <source>
        <dbReference type="SAM" id="MobiDB-lite"/>
    </source>
</evidence>
<dbReference type="OMA" id="QNSEEGY"/>
<dbReference type="AlphaFoldDB" id="A0A913XCL5"/>
<reference evidence="2" key="1">
    <citation type="submission" date="2022-11" db="UniProtKB">
        <authorList>
            <consortium name="EnsemblMetazoa"/>
        </authorList>
    </citation>
    <scope>IDENTIFICATION</scope>
</reference>
<name>A0A913XCL5_EXADI</name>
<accession>A0A913XCL5</accession>
<protein>
    <submittedName>
        <fullName evidence="2">Uncharacterized protein</fullName>
    </submittedName>
</protein>
<dbReference type="RefSeq" id="XP_020901956.1">
    <property type="nucleotide sequence ID" value="XM_021046297.2"/>
</dbReference>
<organism evidence="2 3">
    <name type="scientific">Exaiptasia diaphana</name>
    <name type="common">Tropical sea anemone</name>
    <name type="synonym">Aiptasia pulchella</name>
    <dbReference type="NCBI Taxonomy" id="2652724"/>
    <lineage>
        <taxon>Eukaryota</taxon>
        <taxon>Metazoa</taxon>
        <taxon>Cnidaria</taxon>
        <taxon>Anthozoa</taxon>
        <taxon>Hexacorallia</taxon>
        <taxon>Actiniaria</taxon>
        <taxon>Aiptasiidae</taxon>
        <taxon>Exaiptasia</taxon>
    </lineage>
</organism>
<dbReference type="EnsemblMetazoa" id="XM_021046297.2">
    <property type="protein sequence ID" value="XP_020901956.1"/>
    <property type="gene ID" value="LOC110240482"/>
</dbReference>
<sequence length="123" mass="12981">MAAAARCVRFLLRNPSNVNPSSRLVLRCLNGSKSVKTATPVSLRTSLKEAGMLNSSRNYSLVSKANNFTNTIRPVSALCNISISPPLNLDTTGGSGEGIDGSGDDDGETWSQNSEEGYIGDDT</sequence>